<keyword evidence="5 6" id="KW-0472">Membrane</keyword>
<evidence type="ECO:0000256" key="2">
    <source>
        <dbReference type="ARBA" id="ARBA00022475"/>
    </source>
</evidence>
<keyword evidence="3 6" id="KW-0812">Transmembrane</keyword>
<evidence type="ECO:0000256" key="1">
    <source>
        <dbReference type="ARBA" id="ARBA00004651"/>
    </source>
</evidence>
<dbReference type="OrthoDB" id="9804822at2"/>
<feature type="transmembrane region" description="Helical" evidence="6">
    <location>
        <begin position="70"/>
        <end position="91"/>
    </location>
</feature>
<proteinExistence type="predicted"/>
<dbReference type="Pfam" id="PF01810">
    <property type="entry name" value="LysE"/>
    <property type="match status" value="1"/>
</dbReference>
<dbReference type="KEGG" id="dsf:UWK_01434"/>
<organism evidence="7 8">
    <name type="scientific">Desulfocapsa sulfexigens (strain DSM 10523 / SB164P1)</name>
    <dbReference type="NCBI Taxonomy" id="1167006"/>
    <lineage>
        <taxon>Bacteria</taxon>
        <taxon>Pseudomonadati</taxon>
        <taxon>Thermodesulfobacteriota</taxon>
        <taxon>Desulfobulbia</taxon>
        <taxon>Desulfobulbales</taxon>
        <taxon>Desulfocapsaceae</taxon>
        <taxon>Desulfocapsa</taxon>
    </lineage>
</organism>
<dbReference type="GO" id="GO:0033228">
    <property type="term" value="P:cysteine export across plasma membrane"/>
    <property type="evidence" value="ECO:0007669"/>
    <property type="project" value="TreeGrafter"/>
</dbReference>
<evidence type="ECO:0000256" key="4">
    <source>
        <dbReference type="ARBA" id="ARBA00022989"/>
    </source>
</evidence>
<feature type="transmembrane region" description="Helical" evidence="6">
    <location>
        <begin position="6"/>
        <end position="29"/>
    </location>
</feature>
<dbReference type="Proteomes" id="UP000011721">
    <property type="component" value="Chromosome"/>
</dbReference>
<dbReference type="PANTHER" id="PTHR30086:SF20">
    <property type="entry name" value="ARGININE EXPORTER PROTEIN ARGO-RELATED"/>
    <property type="match status" value="1"/>
</dbReference>
<dbReference type="eggNOG" id="COG1280">
    <property type="taxonomic scope" value="Bacteria"/>
</dbReference>
<sequence length="196" mass="21071">MLDNILPFVLFVVAMTGTPGPGNLTMMAIGQTTGFASSIPFLIGTAVGCLMLDTLVACGLGEIIVASPAIATLLRIGGVVYILYLAGKILVLQLNTKKLEKRFSFFEGFLIHPLSPKSWAMAIVAFSQFMNPDHPLLPQVMVFVLTFLIGLLLFHSSWCAAGALIPRLVSSRRILFGVNCIMVTLMLGATGYAMFV</sequence>
<reference evidence="8" key="1">
    <citation type="journal article" date="2013" name="Stand. Genomic Sci.">
        <title>Complete genome sequence of Desulfocapsa sulfexigens, a marine deltaproteobacterium specialized in disproportionating inorganic sulfur compounds.</title>
        <authorList>
            <person name="Finster K.W."/>
            <person name="Kjeldsen K.U."/>
            <person name="Kube M."/>
            <person name="Reinhardt R."/>
            <person name="Mussmann M."/>
            <person name="Amann R."/>
            <person name="Schreiber L."/>
        </authorList>
    </citation>
    <scope>NUCLEOTIDE SEQUENCE [LARGE SCALE GENOMIC DNA]</scope>
    <source>
        <strain evidence="8">DSM 10523 / SB164P1</strain>
    </source>
</reference>
<comment type="subcellular location">
    <subcellularLocation>
        <location evidence="1">Cell membrane</location>
        <topology evidence="1">Multi-pass membrane protein</topology>
    </subcellularLocation>
</comment>
<protein>
    <submittedName>
        <fullName evidence="7">Putative threonine efflux protein</fullName>
    </submittedName>
</protein>
<feature type="transmembrane region" description="Helical" evidence="6">
    <location>
        <begin position="41"/>
        <end position="64"/>
    </location>
</feature>
<feature type="transmembrane region" description="Helical" evidence="6">
    <location>
        <begin position="136"/>
        <end position="154"/>
    </location>
</feature>
<evidence type="ECO:0000256" key="3">
    <source>
        <dbReference type="ARBA" id="ARBA00022692"/>
    </source>
</evidence>
<dbReference type="PANTHER" id="PTHR30086">
    <property type="entry name" value="ARGININE EXPORTER PROTEIN ARGO"/>
    <property type="match status" value="1"/>
</dbReference>
<dbReference type="AlphaFoldDB" id="M1NE88"/>
<gene>
    <name evidence="7" type="ordered locus">UWK_01434</name>
</gene>
<feature type="transmembrane region" description="Helical" evidence="6">
    <location>
        <begin position="174"/>
        <end position="195"/>
    </location>
</feature>
<dbReference type="EMBL" id="CP003985">
    <property type="protein sequence ID" value="AGF77994.1"/>
    <property type="molecule type" value="Genomic_DNA"/>
</dbReference>
<dbReference type="GO" id="GO:0015171">
    <property type="term" value="F:amino acid transmembrane transporter activity"/>
    <property type="evidence" value="ECO:0007669"/>
    <property type="project" value="TreeGrafter"/>
</dbReference>
<evidence type="ECO:0000313" key="8">
    <source>
        <dbReference type="Proteomes" id="UP000011721"/>
    </source>
</evidence>
<dbReference type="STRING" id="1167006.UWK_01434"/>
<dbReference type="HOGENOM" id="CLU_079569_1_0_7"/>
<keyword evidence="8" id="KW-1185">Reference proteome</keyword>
<dbReference type="InterPro" id="IPR001123">
    <property type="entry name" value="LeuE-type"/>
</dbReference>
<name>M1NE88_DESSD</name>
<evidence type="ECO:0000256" key="6">
    <source>
        <dbReference type="SAM" id="Phobius"/>
    </source>
</evidence>
<evidence type="ECO:0000256" key="5">
    <source>
        <dbReference type="ARBA" id="ARBA00023136"/>
    </source>
</evidence>
<keyword evidence="4 6" id="KW-1133">Transmembrane helix</keyword>
<keyword evidence="2" id="KW-1003">Cell membrane</keyword>
<dbReference type="RefSeq" id="WP_015403685.1">
    <property type="nucleotide sequence ID" value="NC_020304.1"/>
</dbReference>
<dbReference type="PATRIC" id="fig|1167006.5.peg.1580"/>
<evidence type="ECO:0000313" key="7">
    <source>
        <dbReference type="EMBL" id="AGF77994.1"/>
    </source>
</evidence>
<feature type="transmembrane region" description="Helical" evidence="6">
    <location>
        <begin position="103"/>
        <end position="130"/>
    </location>
</feature>
<dbReference type="GO" id="GO:0005886">
    <property type="term" value="C:plasma membrane"/>
    <property type="evidence" value="ECO:0007669"/>
    <property type="project" value="UniProtKB-SubCell"/>
</dbReference>
<accession>M1NE88</accession>